<accession>A0A5B7GZ60</accession>
<reference evidence="2 3" key="1">
    <citation type="submission" date="2019-05" db="EMBL/GenBank/DDBJ databases">
        <title>Another draft genome of Portunus trituberculatus and its Hox gene families provides insights of decapod evolution.</title>
        <authorList>
            <person name="Jeong J.-H."/>
            <person name="Song I."/>
            <person name="Kim S."/>
            <person name="Choi T."/>
            <person name="Kim D."/>
            <person name="Ryu S."/>
            <person name="Kim W."/>
        </authorList>
    </citation>
    <scope>NUCLEOTIDE SEQUENCE [LARGE SCALE GENOMIC DNA]</scope>
    <source>
        <tissue evidence="2">Muscle</tissue>
    </source>
</reference>
<protein>
    <submittedName>
        <fullName evidence="2">Uncharacterized protein</fullName>
    </submittedName>
</protein>
<evidence type="ECO:0000256" key="1">
    <source>
        <dbReference type="SAM" id="MobiDB-lite"/>
    </source>
</evidence>
<feature type="region of interest" description="Disordered" evidence="1">
    <location>
        <begin position="20"/>
        <end position="45"/>
    </location>
</feature>
<name>A0A5B7GZ60_PORTR</name>
<sequence length="66" mass="7280">MAKQTVSDISKSKDKLVEYSAKYSEDASSKSGKGTPRKNVRSGKDAALDTAILKWHEQQLESSHIN</sequence>
<dbReference type="Proteomes" id="UP000324222">
    <property type="component" value="Unassembled WGS sequence"/>
</dbReference>
<comment type="caution">
    <text evidence="2">The sequence shown here is derived from an EMBL/GenBank/DDBJ whole genome shotgun (WGS) entry which is preliminary data.</text>
</comment>
<dbReference type="EMBL" id="VSRR010023199">
    <property type="protein sequence ID" value="MPC65310.1"/>
    <property type="molecule type" value="Genomic_DNA"/>
</dbReference>
<evidence type="ECO:0000313" key="3">
    <source>
        <dbReference type="Proteomes" id="UP000324222"/>
    </source>
</evidence>
<proteinExistence type="predicted"/>
<keyword evidence="3" id="KW-1185">Reference proteome</keyword>
<gene>
    <name evidence="2" type="ORF">E2C01_059443</name>
</gene>
<evidence type="ECO:0000313" key="2">
    <source>
        <dbReference type="EMBL" id="MPC65310.1"/>
    </source>
</evidence>
<organism evidence="2 3">
    <name type="scientific">Portunus trituberculatus</name>
    <name type="common">Swimming crab</name>
    <name type="synonym">Neptunus trituberculatus</name>
    <dbReference type="NCBI Taxonomy" id="210409"/>
    <lineage>
        <taxon>Eukaryota</taxon>
        <taxon>Metazoa</taxon>
        <taxon>Ecdysozoa</taxon>
        <taxon>Arthropoda</taxon>
        <taxon>Crustacea</taxon>
        <taxon>Multicrustacea</taxon>
        <taxon>Malacostraca</taxon>
        <taxon>Eumalacostraca</taxon>
        <taxon>Eucarida</taxon>
        <taxon>Decapoda</taxon>
        <taxon>Pleocyemata</taxon>
        <taxon>Brachyura</taxon>
        <taxon>Eubrachyura</taxon>
        <taxon>Portunoidea</taxon>
        <taxon>Portunidae</taxon>
        <taxon>Portuninae</taxon>
        <taxon>Portunus</taxon>
    </lineage>
</organism>
<dbReference type="AlphaFoldDB" id="A0A5B7GZ60"/>